<evidence type="ECO:0000313" key="4">
    <source>
        <dbReference type="EMBL" id="QOT73461.1"/>
    </source>
</evidence>
<reference evidence="7" key="6">
    <citation type="journal article" date="2019" name="Int. J. Syst. Evol. Microbiol.">
        <title>The Global Catalogue of Microorganisms (GCM) 10K type strain sequencing project: providing services to taxonomists for standard genome sequencing and annotation.</title>
        <authorList>
            <consortium name="The Broad Institute Genomics Platform"/>
            <consortium name="The Broad Institute Genome Sequencing Center for Infectious Disease"/>
            <person name="Wu L."/>
            <person name="Ma J."/>
        </authorList>
    </citation>
    <scope>NUCLEOTIDE SEQUENCE [LARGE SCALE GENOMIC DNA]</scope>
    <source>
        <strain evidence="7">CCM 7327</strain>
    </source>
</reference>
<evidence type="ECO:0000313" key="2">
    <source>
        <dbReference type="EMBL" id="GAY23554.1"/>
    </source>
</evidence>
<evidence type="ECO:0000313" key="3">
    <source>
        <dbReference type="EMBL" id="GFZ97369.1"/>
    </source>
</evidence>
<dbReference type="Proteomes" id="UP000628109">
    <property type="component" value="Unassembled WGS sequence"/>
</dbReference>
<dbReference type="EMBL" id="CP060036">
    <property type="protein sequence ID" value="QOT73461.1"/>
    <property type="molecule type" value="Genomic_DNA"/>
</dbReference>
<reference evidence="6" key="7">
    <citation type="submission" date="2020-08" db="EMBL/GenBank/DDBJ databases">
        <title>Complete genome sequence of Sphingobium barthaii strain KK22, a high-molecular-weight polycyclic aromatic hydrocarbon-degrading soil bacterium.</title>
        <authorList>
            <person name="Mori J.F."/>
            <person name="Kanaly R.A."/>
        </authorList>
    </citation>
    <scope>NUCLEOTIDE SEQUENCE [LARGE SCALE GENOMIC DNA]</scope>
    <source>
        <strain evidence="6">KK22</strain>
    </source>
</reference>
<reference evidence="2 5" key="2">
    <citation type="journal article" date="2013" name="Environ. Sci. Technol.">
        <title>The 4-tert-butylphenol-utilizing bacterium Sphingobium fuliginis OMI can degrade bisphenols via phenolic ring hydroxylation and meta-cleavage pathway.</title>
        <authorList>
            <person name="Ogata Y."/>
            <person name="Goda S."/>
            <person name="Toyama T."/>
            <person name="Sei K."/>
            <person name="Ike M."/>
        </authorList>
    </citation>
    <scope>NUCLEOTIDE SEQUENCE [LARGE SCALE GENOMIC DNA]</scope>
    <source>
        <strain evidence="2 5">OMI</strain>
    </source>
</reference>
<reference evidence="2" key="5">
    <citation type="submission" date="2017-10" db="EMBL/GenBank/DDBJ databases">
        <authorList>
            <person name="Banno H."/>
            <person name="Chua N.-H."/>
        </authorList>
    </citation>
    <scope>NUCLEOTIDE SEQUENCE</scope>
    <source>
        <strain evidence="2">OMI</strain>
    </source>
</reference>
<organism evidence="2 5">
    <name type="scientific">Sphingobium fuliginis (strain ATCC 27551)</name>
    <dbReference type="NCBI Taxonomy" id="336203"/>
    <lineage>
        <taxon>Bacteria</taxon>
        <taxon>Pseudomonadati</taxon>
        <taxon>Pseudomonadota</taxon>
        <taxon>Alphaproteobacteria</taxon>
        <taxon>Sphingomonadales</taxon>
        <taxon>Sphingomonadaceae</taxon>
        <taxon>Sphingobium</taxon>
    </lineage>
</organism>
<name>A0A292ZKT0_SPHSA</name>
<feature type="compositionally biased region" description="Polar residues" evidence="1">
    <location>
        <begin position="1"/>
        <end position="13"/>
    </location>
</feature>
<keyword evidence="7" id="KW-1185">Reference proteome</keyword>
<dbReference type="EMBL" id="BMDU01000006">
    <property type="protein sequence ID" value="GFZ97369.1"/>
    <property type="molecule type" value="Genomic_DNA"/>
</dbReference>
<evidence type="ECO:0000313" key="7">
    <source>
        <dbReference type="Proteomes" id="UP000628109"/>
    </source>
</evidence>
<reference evidence="3" key="9">
    <citation type="submission" date="2024-05" db="EMBL/GenBank/DDBJ databases">
        <authorList>
            <person name="Sun Q."/>
            <person name="Sedlacek I."/>
        </authorList>
    </citation>
    <scope>NUCLEOTIDE SEQUENCE</scope>
    <source>
        <strain evidence="3">CCM 7327</strain>
    </source>
</reference>
<reference evidence="4" key="8">
    <citation type="journal article" date="2021" name="Microbiol. Resour. Announc.">
        <title>Complete Genome Sequence of Sphingobium barthaii KK22, a High-Molecular-Weight Polycyclic Aromatic Hydrocarbon-Degrading Soil Bacterium.</title>
        <authorList>
            <person name="Mori J.F."/>
            <person name="Kanaly R.A."/>
        </authorList>
    </citation>
    <scope>NUCLEOTIDE SEQUENCE</scope>
    <source>
        <strain evidence="4">KK22</strain>
    </source>
</reference>
<accession>A0A292ZKT0</accession>
<sequence>MQNDGQRGESTQDPAEGRNDVPPPEKGSPGGDAGQADDEAAERVEKAEDSDPNPLAPPVNTEAGS</sequence>
<reference evidence="2" key="4">
    <citation type="submission" date="2017-10" db="EMBL/GenBank/DDBJ databases">
        <title>Bioaugmenting a lab-scale membrane bioreactor with Sphingobium fuliginis OMI to degrade 4-tert-butylphenol.</title>
        <authorList>
            <person name="Takada K."/>
            <person name="Shiba T."/>
            <person name="Soda S."/>
            <person name="Inoue D."/>
            <person name="Miyake M."/>
            <person name="Eguchi M."/>
            <person name="Ike M."/>
        </authorList>
    </citation>
    <scope>NUCLEOTIDE SEQUENCE</scope>
    <source>
        <strain evidence="2">OMI</strain>
    </source>
</reference>
<dbReference type="EMBL" id="BEWI01000032">
    <property type="protein sequence ID" value="GAY23554.1"/>
    <property type="molecule type" value="Genomic_DNA"/>
</dbReference>
<proteinExistence type="predicted"/>
<evidence type="ECO:0000256" key="1">
    <source>
        <dbReference type="SAM" id="MobiDB-lite"/>
    </source>
</evidence>
<dbReference type="Proteomes" id="UP000221538">
    <property type="component" value="Unassembled WGS sequence"/>
</dbReference>
<dbReference type="KEGG" id="sbar:H5V43_19765"/>
<feature type="region of interest" description="Disordered" evidence="1">
    <location>
        <begin position="1"/>
        <end position="65"/>
    </location>
</feature>
<dbReference type="Proteomes" id="UP000593663">
    <property type="component" value="Chromosome 2"/>
</dbReference>
<evidence type="ECO:0000313" key="5">
    <source>
        <dbReference type="Proteomes" id="UP000221538"/>
    </source>
</evidence>
<dbReference type="AlphaFoldDB" id="A0A292ZKT0"/>
<gene>
    <name evidence="3" type="ORF">GCM10019071_29810</name>
    <name evidence="4" type="ORF">H5V43_19765</name>
    <name evidence="2" type="ORF">SFOMI_4132</name>
</gene>
<dbReference type="RefSeq" id="WP_025551047.1">
    <property type="nucleotide sequence ID" value="NZ_BATN01000104.1"/>
</dbReference>
<evidence type="ECO:0000313" key="6">
    <source>
        <dbReference type="Proteomes" id="UP000593663"/>
    </source>
</evidence>
<reference evidence="2 5" key="1">
    <citation type="journal article" date="2013" name="Biodegradation">
        <title>Occurrence of 4-tert-butylphenol (4-t-BP) biodegradation in an aquatic sample caused by the presence of Spirodela polyrrhiza and isolation of a 4-t-BP-utilizing bacterium.</title>
        <authorList>
            <person name="Ogata Y."/>
            <person name="Toyama T."/>
            <person name="Yu N."/>
            <person name="Wang X."/>
            <person name="Sei K."/>
            <person name="Ike M."/>
        </authorList>
    </citation>
    <scope>NUCLEOTIDE SEQUENCE [LARGE SCALE GENOMIC DNA]</scope>
    <source>
        <strain evidence="2 5">OMI</strain>
    </source>
</reference>
<reference evidence="3" key="3">
    <citation type="journal article" date="2014" name="Int. J. Syst. Evol. Microbiol.">
        <title>Complete genome of a new Firmicutes species belonging to the dominant human colonic microbiota ('Ruminococcus bicirculans') reveals two chromosomes and a selective capacity to utilize plant glucans.</title>
        <authorList>
            <consortium name="NISC Comparative Sequencing Program"/>
            <person name="Wegmann U."/>
            <person name="Louis P."/>
            <person name="Goesmann A."/>
            <person name="Henrissat B."/>
            <person name="Duncan S.H."/>
            <person name="Flint H.J."/>
        </authorList>
    </citation>
    <scope>NUCLEOTIDE SEQUENCE</scope>
    <source>
        <strain evidence="3">CCM 7327</strain>
    </source>
</reference>
<protein>
    <submittedName>
        <fullName evidence="2">Uncharacterized protein</fullName>
    </submittedName>
</protein>